<dbReference type="SUPFAM" id="SSF64484">
    <property type="entry name" value="beta and beta-prime subunits of DNA dependent RNA-polymerase"/>
    <property type="match status" value="2"/>
</dbReference>
<evidence type="ECO:0000256" key="3">
    <source>
        <dbReference type="ARBA" id="ARBA00022679"/>
    </source>
</evidence>
<evidence type="ECO:0000256" key="6">
    <source>
        <dbReference type="ARBA" id="ARBA00048552"/>
    </source>
</evidence>
<proteinExistence type="predicted"/>
<evidence type="ECO:0000256" key="2">
    <source>
        <dbReference type="ARBA" id="ARBA00022478"/>
    </source>
</evidence>
<dbReference type="InterPro" id="IPR007645">
    <property type="entry name" value="RNA_pol_Rpb2_3"/>
</dbReference>
<dbReference type="Pfam" id="PF22547">
    <property type="entry name" value="2H-SAK"/>
    <property type="match status" value="1"/>
</dbReference>
<feature type="non-terminal residue" evidence="10">
    <location>
        <position position="1546"/>
    </location>
</feature>
<feature type="domain" description="RNA polymerase Rpb2" evidence="8">
    <location>
        <begin position="859"/>
        <end position="920"/>
    </location>
</feature>
<comment type="catalytic activity">
    <reaction evidence="6">
        <text>RNA(n) + a ribonucleoside 5'-triphosphate = RNA(n+1) + diphosphate</text>
        <dbReference type="Rhea" id="RHEA:21248"/>
        <dbReference type="Rhea" id="RHEA-COMP:14527"/>
        <dbReference type="Rhea" id="RHEA-COMP:17342"/>
        <dbReference type="ChEBI" id="CHEBI:33019"/>
        <dbReference type="ChEBI" id="CHEBI:61557"/>
        <dbReference type="ChEBI" id="CHEBI:140395"/>
        <dbReference type="EC" id="2.7.7.6"/>
    </reaction>
</comment>
<feature type="domain" description="DNA-directed RNA polymerase subunit 2 hybrid-binding" evidence="7">
    <location>
        <begin position="1095"/>
        <end position="1413"/>
    </location>
</feature>
<evidence type="ECO:0000259" key="8">
    <source>
        <dbReference type="Pfam" id="PF04565"/>
    </source>
</evidence>
<dbReference type="InterPro" id="IPR042107">
    <property type="entry name" value="DNA-dir_RNA_pol_bsu_ext_1_sf"/>
</dbReference>
<gene>
    <name evidence="10" type="ORF">LCGC14_0917720</name>
</gene>
<evidence type="ECO:0000259" key="7">
    <source>
        <dbReference type="Pfam" id="PF00562"/>
    </source>
</evidence>
<evidence type="ECO:0000256" key="1">
    <source>
        <dbReference type="ARBA" id="ARBA00012418"/>
    </source>
</evidence>
<keyword evidence="5" id="KW-0804">Transcription</keyword>
<evidence type="ECO:0000256" key="4">
    <source>
        <dbReference type="ARBA" id="ARBA00022695"/>
    </source>
</evidence>
<accession>A0A0F9RYD8</accession>
<dbReference type="InterPro" id="IPR014724">
    <property type="entry name" value="RNA_pol_RPB2_OB-fold"/>
</dbReference>
<dbReference type="SUPFAM" id="SSF57652">
    <property type="entry name" value="HIPIP (high potential iron protein)"/>
    <property type="match status" value="1"/>
</dbReference>
<dbReference type="GO" id="GO:0003677">
    <property type="term" value="F:DNA binding"/>
    <property type="evidence" value="ECO:0007669"/>
    <property type="project" value="InterPro"/>
</dbReference>
<dbReference type="Pfam" id="PF04565">
    <property type="entry name" value="RNA_pol_Rpb2_3"/>
    <property type="match status" value="1"/>
</dbReference>
<dbReference type="EMBL" id="LAZR01003084">
    <property type="protein sequence ID" value="KKN22198.1"/>
    <property type="molecule type" value="Genomic_DNA"/>
</dbReference>
<sequence>MAEIPTVERQAVPLEQPPTMREFGDVPATRQLIFDNVLAAFKDRYPVSNERYTLELADLKYRAPKDFNPADQKKAIMRGRTLGWNMTGQWRLVDNATSKVVDKMKSQLVMQVPYLTDRGTFIFNGNEYTVASQMRLRPGVYSRVKENGLIEAHFNVKGGTGPSFRVHMEPETGIFRMHVGQANLKLYPILRSMGFTDKALLSAWGRDLLHANVAAADPRAVQRAHAKLVVPRMEKAARYKHSKLSVNYVQVGTLQQCMQCYLFEGLNSCQVVQGFIAPQGWCVLWNTPGMGKFAQDADAQRARVKFVGTIVCDDSKSGKQWIYLKVHPGLVQAAWQALDEQDVNCEPRFDKPHITVLKHDETMALIEKYGNKWKQVCGNGRRVQFSLQNAMVNLDPEGWDTMDRVWFLEIRSPQLRAFRKSLDLPELPQGDDGEQPFHITVAVQPKAKRERGASTLDTLFNGEDDQLKAAFATIEQITKLAWLYRRVEAFEKRAGCTPANTADHEAKCHHCGDCCSIKIAMEDTVCDTGVYCPFLDKESKLCDVYDERFDVNPICHPIDALFKIGMAPKHCGYALDYAGYTSKLTTVPPNGIVKQLAQELADTLVKRARQRRGTSNGTVLLPFSLEDKTGSVVALDSPQDTMLAKLAAVVDLSDPIEELGDSAPELLERQQEAARMLRDNPAAPRTEGKAELATVLPHKAKPKLTQKEREQVEQEDVKAAWKALIGRYDYYFTKKADTEYGPQIQAVFERMELDEDTTEQTLGQRSKNVSPTLIVDVTKKLIDINQGRAETDDRDSLAFQRILGPEDLFSERVARDAGGTGRRILWRSTLKSNVQHIAPGVLSPQMRSLLLKSGLASPLEEVNPLEIFDQQVRVTRMGEGGMSSNDAVPDEARNVQPSHFGTIDPIRAPEGMKIGVDSRISHKTYKGSDGKLYADMIDTKSGELKRVSAQELAHSAVAFPGELARKSKKVRAMVNSRQLAYIDRKDVDYELPHTSHMFTATSNLVPMVSAIKGGRLLMGAKMATQALPLRDPETPFVQNAYDIGKGSFENMYGERVGAIRAQGPGFIEEITRDHIKVRYAGGDIVKHPLYNNFPFNRKTYLHNTPAVKIGDRVDKGALLAKSNYTDNEGSIAIGKNMRVAYMAYKGFNADDAIVISESAAQQLSSEHMYTSKFKPADNQEVDKRAFLSLFPGRFDKRQMGTIDANGIVKPGTVVNFGDPLVLAVEKRKPRGGGVIRSRKMLYTDVADTWEHEAPGTVTDVDRMKGGWKVLTKAYSPMLVGDKLSNRYGGKGVVSKIVADDQMPHDKDGSPIEIILSPLGVVSRVNPAQLIETALGKVSKKTGKPYKLQGFMDESYIDFAKRELQRAGLSDTEDLIDPLTSRKIPKVFTGHAYIMKLHHMAEPKAAGRDVGAYTAEGIPAGGGQEGAKRIGTGELSALLSHGATNLLRDAKVVRGQRNDDYWRALRLGYPPPSPKVPLVYEKFLAHLQGAGINLKKKGDVTHLFASTDETIDQLSAGPITVPETVRGDRLDPIAGGLFDVGKTGGHG</sequence>
<dbReference type="InterPro" id="IPR037033">
    <property type="entry name" value="DNA-dir_RNAP_su2_hyb_sf"/>
</dbReference>
<dbReference type="EC" id="2.7.7.6" evidence="1"/>
<dbReference type="GO" id="GO:0000428">
    <property type="term" value="C:DNA-directed RNA polymerase complex"/>
    <property type="evidence" value="ECO:0007669"/>
    <property type="project" value="UniProtKB-KW"/>
</dbReference>
<dbReference type="InterPro" id="IPR037034">
    <property type="entry name" value="RNA_pol_Rpb2_2_sf"/>
</dbReference>
<keyword evidence="4" id="KW-0548">Nucleotidyltransferase</keyword>
<dbReference type="InterPro" id="IPR036369">
    <property type="entry name" value="HIPIP_sf"/>
</dbReference>
<feature type="domain" description="Swiss Army Knife 2H phosphoesterase" evidence="9">
    <location>
        <begin position="346"/>
        <end position="446"/>
    </location>
</feature>
<dbReference type="Gene3D" id="3.90.1110.10">
    <property type="entry name" value="RNA polymerase Rpb2, domain 2"/>
    <property type="match status" value="1"/>
</dbReference>
<keyword evidence="3" id="KW-0808">Transferase</keyword>
<dbReference type="GO" id="GO:0032549">
    <property type="term" value="F:ribonucleoside binding"/>
    <property type="evidence" value="ECO:0007669"/>
    <property type="project" value="InterPro"/>
</dbReference>
<dbReference type="GO" id="GO:0003899">
    <property type="term" value="F:DNA-directed RNA polymerase activity"/>
    <property type="evidence" value="ECO:0007669"/>
    <property type="project" value="UniProtKB-EC"/>
</dbReference>
<evidence type="ECO:0000313" key="10">
    <source>
        <dbReference type="EMBL" id="KKN22198.1"/>
    </source>
</evidence>
<evidence type="ECO:0000259" key="9">
    <source>
        <dbReference type="Pfam" id="PF22547"/>
    </source>
</evidence>
<dbReference type="Pfam" id="PF00562">
    <property type="entry name" value="RNA_pol_Rpb2_6"/>
    <property type="match status" value="1"/>
</dbReference>
<dbReference type="Gene3D" id="3.90.1100.10">
    <property type="match status" value="2"/>
</dbReference>
<dbReference type="Gene3D" id="2.40.50.150">
    <property type="match status" value="1"/>
</dbReference>
<protein>
    <recommendedName>
        <fullName evidence="1">DNA-directed RNA polymerase</fullName>
        <ecNumber evidence="1">2.7.7.6</ecNumber>
    </recommendedName>
</protein>
<dbReference type="GO" id="GO:0006351">
    <property type="term" value="P:DNA-templated transcription"/>
    <property type="evidence" value="ECO:0007669"/>
    <property type="project" value="InterPro"/>
</dbReference>
<dbReference type="GO" id="GO:0009055">
    <property type="term" value="F:electron transfer activity"/>
    <property type="evidence" value="ECO:0007669"/>
    <property type="project" value="InterPro"/>
</dbReference>
<dbReference type="InterPro" id="IPR015712">
    <property type="entry name" value="DNA-dir_RNA_pol_su2"/>
</dbReference>
<name>A0A0F9RYD8_9ZZZZ</name>
<keyword evidence="2" id="KW-0240">DNA-directed RNA polymerase</keyword>
<dbReference type="Gene3D" id="2.30.150.10">
    <property type="entry name" value="DNA-directed RNA polymerase, beta subunit, external 1 domain"/>
    <property type="match status" value="1"/>
</dbReference>
<dbReference type="Gene3D" id="4.10.490.10">
    <property type="entry name" value="High potential iron-sulphur protein"/>
    <property type="match status" value="1"/>
</dbReference>
<dbReference type="GO" id="GO:0019646">
    <property type="term" value="P:aerobic electron transport chain"/>
    <property type="evidence" value="ECO:0007669"/>
    <property type="project" value="InterPro"/>
</dbReference>
<organism evidence="10">
    <name type="scientific">marine sediment metagenome</name>
    <dbReference type="NCBI Taxonomy" id="412755"/>
    <lineage>
        <taxon>unclassified sequences</taxon>
        <taxon>metagenomes</taxon>
        <taxon>ecological metagenomes</taxon>
    </lineage>
</organism>
<dbReference type="PANTHER" id="PTHR20856">
    <property type="entry name" value="DNA-DIRECTED RNA POLYMERASE I SUBUNIT 2"/>
    <property type="match status" value="1"/>
</dbReference>
<reference evidence="10" key="1">
    <citation type="journal article" date="2015" name="Nature">
        <title>Complex archaea that bridge the gap between prokaryotes and eukaryotes.</title>
        <authorList>
            <person name="Spang A."/>
            <person name="Saw J.H."/>
            <person name="Jorgensen S.L."/>
            <person name="Zaremba-Niedzwiedzka K."/>
            <person name="Martijn J."/>
            <person name="Lind A.E."/>
            <person name="van Eijk R."/>
            <person name="Schleper C."/>
            <person name="Guy L."/>
            <person name="Ettema T.J."/>
        </authorList>
    </citation>
    <scope>NUCLEOTIDE SEQUENCE</scope>
</reference>
<evidence type="ECO:0000256" key="5">
    <source>
        <dbReference type="ARBA" id="ARBA00023163"/>
    </source>
</evidence>
<dbReference type="InterPro" id="IPR007120">
    <property type="entry name" value="DNA-dir_RNAP_su2_dom"/>
</dbReference>
<dbReference type="Gene3D" id="2.40.270.10">
    <property type="entry name" value="DNA-directed RNA polymerase, subunit 2, domain 6"/>
    <property type="match status" value="2"/>
</dbReference>
<dbReference type="Gene3D" id="2.40.50.100">
    <property type="match status" value="1"/>
</dbReference>
<comment type="caution">
    <text evidence="10">The sequence shown here is derived from an EMBL/GenBank/DDBJ whole genome shotgun (WGS) entry which is preliminary data.</text>
</comment>
<dbReference type="InterPro" id="IPR054498">
    <property type="entry name" value="2H-SAK"/>
</dbReference>